<dbReference type="Gene3D" id="3.30.450.330">
    <property type="match status" value="1"/>
</dbReference>
<keyword evidence="5" id="KW-0812">Transmembrane</keyword>
<dbReference type="GO" id="GO:0016757">
    <property type="term" value="F:glycosyltransferase activity"/>
    <property type="evidence" value="ECO:0007669"/>
    <property type="project" value="UniProtKB-KW"/>
</dbReference>
<dbReference type="Gene3D" id="3.40.710.10">
    <property type="entry name" value="DD-peptidase/beta-lactamase superfamily"/>
    <property type="match status" value="1"/>
</dbReference>
<keyword evidence="8" id="KW-0328">Glycosyltransferase</keyword>
<reference evidence="8 9" key="1">
    <citation type="journal article" date="2013" name="Int. J. Syst. Evol. Microbiol.">
        <title>Ilumatobacter nonamiense sp. nov. and Ilumatobacter coccineum sp. nov., isolated from seashore sand.</title>
        <authorList>
            <person name="Matsumoto A."/>
            <person name="Kasai H."/>
            <person name="Matsuo Y."/>
            <person name="Shizuri Y."/>
            <person name="Ichikawa N."/>
            <person name="Fujita N."/>
            <person name="Omura S."/>
            <person name="Takahashi Y."/>
        </authorList>
    </citation>
    <scope>NUCLEOTIDE SEQUENCE [LARGE SCALE GENOMIC DNA]</scope>
    <source>
        <strain evidence="9">NBRC 103263 / KCTC 29153 / YM16-304</strain>
    </source>
</reference>
<evidence type="ECO:0000313" key="9">
    <source>
        <dbReference type="Proteomes" id="UP000011863"/>
    </source>
</evidence>
<keyword evidence="8" id="KW-0808">Transferase</keyword>
<dbReference type="SUPFAM" id="SSF56601">
    <property type="entry name" value="beta-lactamase/transpeptidase-like"/>
    <property type="match status" value="1"/>
</dbReference>
<evidence type="ECO:0000256" key="3">
    <source>
        <dbReference type="ARBA" id="ARBA00023136"/>
    </source>
</evidence>
<dbReference type="EC" id="2.4.1.129" evidence="8"/>
<dbReference type="PANTHER" id="PTHR30627:SF1">
    <property type="entry name" value="PEPTIDOGLYCAN D,D-TRANSPEPTIDASE FTSI"/>
    <property type="match status" value="1"/>
</dbReference>
<feature type="transmembrane region" description="Helical" evidence="5">
    <location>
        <begin position="131"/>
        <end position="151"/>
    </location>
</feature>
<dbReference type="InterPro" id="IPR050515">
    <property type="entry name" value="Beta-lactam/transpept"/>
</dbReference>
<keyword evidence="5" id="KW-1133">Transmembrane helix</keyword>
<protein>
    <submittedName>
        <fullName evidence="8">Peptidoglycan synthetase FtsI</fullName>
        <ecNumber evidence="8">2.4.1.129</ecNumber>
    </submittedName>
</protein>
<evidence type="ECO:0000259" key="6">
    <source>
        <dbReference type="Pfam" id="PF00905"/>
    </source>
</evidence>
<dbReference type="InterPro" id="IPR005311">
    <property type="entry name" value="PBP_dimer"/>
</dbReference>
<evidence type="ECO:0000256" key="1">
    <source>
        <dbReference type="ARBA" id="ARBA00004370"/>
    </source>
</evidence>
<dbReference type="Pfam" id="PF00905">
    <property type="entry name" value="Transpeptidase"/>
    <property type="match status" value="1"/>
</dbReference>
<dbReference type="Gene3D" id="1.10.150.770">
    <property type="match status" value="1"/>
</dbReference>
<feature type="compositionally biased region" description="Basic and acidic residues" evidence="4">
    <location>
        <begin position="98"/>
        <end position="107"/>
    </location>
</feature>
<dbReference type="GO" id="GO:0005886">
    <property type="term" value="C:plasma membrane"/>
    <property type="evidence" value="ECO:0007669"/>
    <property type="project" value="TreeGrafter"/>
</dbReference>
<dbReference type="Pfam" id="PF03717">
    <property type="entry name" value="PBP_dimer"/>
    <property type="match status" value="1"/>
</dbReference>
<dbReference type="GO" id="GO:0071555">
    <property type="term" value="P:cell wall organization"/>
    <property type="evidence" value="ECO:0007669"/>
    <property type="project" value="TreeGrafter"/>
</dbReference>
<accession>A0A6C7EAV4</accession>
<comment type="subcellular location">
    <subcellularLocation>
        <location evidence="1">Membrane</location>
    </subcellularLocation>
</comment>
<keyword evidence="9" id="KW-1185">Reference proteome</keyword>
<feature type="domain" description="Penicillin-binding protein transpeptidase" evidence="6">
    <location>
        <begin position="367"/>
        <end position="676"/>
    </location>
</feature>
<feature type="compositionally biased region" description="Basic and acidic residues" evidence="4">
    <location>
        <begin position="49"/>
        <end position="62"/>
    </location>
</feature>
<dbReference type="KEGG" id="aym:YM304_19410"/>
<sequence>MVKDVGAAKRAGASRTQSSPKRSGSKQHGRSRAAAGRSSATTTKRRTAGKRERVVADDGRRDRSGRRVATTRSPSETRRRRSTPTPPRGLTRRSKPRTRAERRDAVRSRITAPSPQLRAQDRKAGRPRRRLIAALLGLVALLALIAGRVVLLQTSKADSLRTAGAAQWTRTEQIAANRGTIFDRHGNELAMSVPAAAISINPKLLENGPATVQLLDDLLDLSDEKTAELLEEVNAEEKRGFVYVARQVDDTIGDHIASLGMAGINVDPETIRVMPGGTTGRSVLGRTDIDGVGASGLELQYDDVLTGTGGELSREIAPGGRTIPGTETVSVEPVDGDDLVLTIDRSLQFQTEERMREQVAELGARGGLAVVMDVDSGEILANVSIRRDDETGEPEVTSGNYVAVDSYEPGSVAKVITIAGALNEGVVTPDTTFEVPWRKQYYDDLLKDSHEHPTDPITVSQILIESSNIGTITVQEQMGRFVHYDYMEAFGLGERTALDYPGESPGIFKDVDELWGSERVTVAYGQGMSSTPIQMVAAVNTIANGGTYVAPRLVSETVGPDGSSTMMPASETRRVVSETAAAQTTEMMRRVVCEGTATRAQVEGLSIAGKTGTAFKAADNGTYYDENGDRVYYSSFVGFFPAEDPQVTVLIAVDQPPAGSGGRFGGTAAAPVFAELAPSLIHELDIQPPEDSGGC</sequence>
<dbReference type="InterPro" id="IPR001460">
    <property type="entry name" value="PCN-bd_Tpept"/>
</dbReference>
<comment type="similarity">
    <text evidence="2">Belongs to the transpeptidase family.</text>
</comment>
<evidence type="ECO:0000313" key="8">
    <source>
        <dbReference type="EMBL" id="BAN02255.1"/>
    </source>
</evidence>
<dbReference type="InterPro" id="IPR036138">
    <property type="entry name" value="PBP_dimer_sf"/>
</dbReference>
<dbReference type="EMBL" id="AP012057">
    <property type="protein sequence ID" value="BAN02255.1"/>
    <property type="molecule type" value="Genomic_DNA"/>
</dbReference>
<dbReference type="AlphaFoldDB" id="A0A6C7EAV4"/>
<evidence type="ECO:0000256" key="5">
    <source>
        <dbReference type="SAM" id="Phobius"/>
    </source>
</evidence>
<feature type="region of interest" description="Disordered" evidence="4">
    <location>
        <begin position="1"/>
        <end position="126"/>
    </location>
</feature>
<keyword evidence="3 5" id="KW-0472">Membrane</keyword>
<feature type="domain" description="Penicillin-binding protein dimerisation" evidence="7">
    <location>
        <begin position="174"/>
        <end position="323"/>
    </location>
</feature>
<name>A0A6C7EAV4_ILUCY</name>
<dbReference type="SUPFAM" id="SSF56519">
    <property type="entry name" value="Penicillin binding protein dimerisation domain"/>
    <property type="match status" value="1"/>
</dbReference>
<dbReference type="GO" id="GO:0008658">
    <property type="term" value="F:penicillin binding"/>
    <property type="evidence" value="ECO:0007669"/>
    <property type="project" value="InterPro"/>
</dbReference>
<organism evidence="8 9">
    <name type="scientific">Ilumatobacter coccineus (strain NBRC 103263 / KCTC 29153 / YM16-304)</name>
    <dbReference type="NCBI Taxonomy" id="1313172"/>
    <lineage>
        <taxon>Bacteria</taxon>
        <taxon>Bacillati</taxon>
        <taxon>Actinomycetota</taxon>
        <taxon>Acidimicrobiia</taxon>
        <taxon>Acidimicrobiales</taxon>
        <taxon>Ilumatobacteraceae</taxon>
        <taxon>Ilumatobacter</taxon>
    </lineage>
</organism>
<dbReference type="Gene3D" id="3.90.1310.10">
    <property type="entry name" value="Penicillin-binding protein 2a (Domain 2)"/>
    <property type="match status" value="1"/>
</dbReference>
<evidence type="ECO:0000256" key="2">
    <source>
        <dbReference type="ARBA" id="ARBA00007171"/>
    </source>
</evidence>
<feature type="compositionally biased region" description="Low complexity" evidence="4">
    <location>
        <begin position="32"/>
        <end position="42"/>
    </location>
</feature>
<evidence type="ECO:0000259" key="7">
    <source>
        <dbReference type="Pfam" id="PF03717"/>
    </source>
</evidence>
<dbReference type="InterPro" id="IPR012338">
    <property type="entry name" value="Beta-lactam/transpept-like"/>
</dbReference>
<dbReference type="Proteomes" id="UP000011863">
    <property type="component" value="Chromosome"/>
</dbReference>
<dbReference type="PANTHER" id="PTHR30627">
    <property type="entry name" value="PEPTIDOGLYCAN D,D-TRANSPEPTIDASE"/>
    <property type="match status" value="1"/>
</dbReference>
<evidence type="ECO:0000256" key="4">
    <source>
        <dbReference type="SAM" id="MobiDB-lite"/>
    </source>
</evidence>
<gene>
    <name evidence="8" type="primary">ftsI</name>
    <name evidence="8" type="synonym">pbpB</name>
    <name evidence="8" type="ORF">YM304_19410</name>
</gene>
<proteinExistence type="inferred from homology"/>